<evidence type="ECO:0000259" key="3">
    <source>
        <dbReference type="Pfam" id="PF03968"/>
    </source>
</evidence>
<keyword evidence="5" id="KW-1185">Reference proteome</keyword>
<dbReference type="Pfam" id="PF03968">
    <property type="entry name" value="LptD_N"/>
    <property type="match status" value="1"/>
</dbReference>
<sequence length="393" mass="40717">MRRFWIGKGMVTLALTLGAALPVWVLAQDAAPTAPLSQTQPQQPAAVPAQVPAPATPTDTDTPLAEPGAENATLDLVRKSDKDGKERRIRIVRTGTSDDTGIFAVCSPQDNDPEDAPNLAVFSETGAGGVRITIDKNVIRVPLAVVTQQQPKDGEDGSDGRVDASAGTARFLDDIPPDAAERLTRCGVEADPKPAPDTVFVTQGKTELKGQKLVYDETDGVARIDGPVTFKRANEKDPLTGSSERIEVNVDDEKTTLVGSVVLSSEGGRVSRAGRVEYDDAANLARLIGTPEEPAVSVKGGDTLRAGMILYDLDKNEVYAVKAEGGTITGEFVEEGDAGGAGTGAGPGTGPGTLPGAIPSSVPTTLPGTPSPLPSTPVDDPNALPVNPAPRQP</sequence>
<organism evidence="4 5">
    <name type="scientific">Deinococcus arenicola</name>
    <dbReference type="NCBI Taxonomy" id="2994950"/>
    <lineage>
        <taxon>Bacteria</taxon>
        <taxon>Thermotogati</taxon>
        <taxon>Deinococcota</taxon>
        <taxon>Deinococci</taxon>
        <taxon>Deinococcales</taxon>
        <taxon>Deinococcaceae</taxon>
        <taxon>Deinococcus</taxon>
    </lineage>
</organism>
<evidence type="ECO:0000313" key="5">
    <source>
        <dbReference type="Proteomes" id="UP001276150"/>
    </source>
</evidence>
<reference evidence="4 5" key="1">
    <citation type="submission" date="2022-11" db="EMBL/GenBank/DDBJ databases">
        <title>Deinococcus ZS9-10, Low Temperature and Draught-tolerating, UV-resistant Bacteria from Continental Antarctica.</title>
        <authorList>
            <person name="Cheng L."/>
        </authorList>
    </citation>
    <scope>NUCLEOTIDE SEQUENCE [LARGE SCALE GENOMIC DNA]</scope>
    <source>
        <strain evidence="4 5">ZS9-10</strain>
    </source>
</reference>
<evidence type="ECO:0000256" key="2">
    <source>
        <dbReference type="SAM" id="SignalP"/>
    </source>
</evidence>
<dbReference type="Proteomes" id="UP001276150">
    <property type="component" value="Unassembled WGS sequence"/>
</dbReference>
<protein>
    <submittedName>
        <fullName evidence="4">OstA family protein</fullName>
    </submittedName>
</protein>
<feature type="chain" id="PRO_5046315364" evidence="2">
    <location>
        <begin position="28"/>
        <end position="393"/>
    </location>
</feature>
<dbReference type="Gene3D" id="2.60.450.10">
    <property type="entry name" value="Lipopolysaccharide (LPS) transport protein A like domain"/>
    <property type="match status" value="1"/>
</dbReference>
<proteinExistence type="predicted"/>
<feature type="region of interest" description="Disordered" evidence="1">
    <location>
        <begin position="35"/>
        <end position="67"/>
    </location>
</feature>
<keyword evidence="2" id="KW-0732">Signal</keyword>
<dbReference type="InterPro" id="IPR005653">
    <property type="entry name" value="OstA-like_N"/>
</dbReference>
<feature type="compositionally biased region" description="Low complexity" evidence="1">
    <location>
        <begin position="38"/>
        <end position="63"/>
    </location>
</feature>
<evidence type="ECO:0000313" key="4">
    <source>
        <dbReference type="EMBL" id="MDV6373431.1"/>
    </source>
</evidence>
<feature type="compositionally biased region" description="Low complexity" evidence="1">
    <location>
        <begin position="354"/>
        <end position="368"/>
    </location>
</feature>
<feature type="region of interest" description="Disordered" evidence="1">
    <location>
        <begin position="332"/>
        <end position="393"/>
    </location>
</feature>
<dbReference type="RefSeq" id="WP_317638733.1">
    <property type="nucleotide sequence ID" value="NZ_JAPMIV010000002.1"/>
</dbReference>
<evidence type="ECO:0000256" key="1">
    <source>
        <dbReference type="SAM" id="MobiDB-lite"/>
    </source>
</evidence>
<feature type="compositionally biased region" description="Gly residues" evidence="1">
    <location>
        <begin position="338"/>
        <end position="353"/>
    </location>
</feature>
<accession>A0ABU4DLX1</accession>
<feature type="signal peptide" evidence="2">
    <location>
        <begin position="1"/>
        <end position="27"/>
    </location>
</feature>
<gene>
    <name evidence="4" type="ORF">ORD21_02320</name>
</gene>
<dbReference type="EMBL" id="JAPMIV010000002">
    <property type="protein sequence ID" value="MDV6373431.1"/>
    <property type="molecule type" value="Genomic_DNA"/>
</dbReference>
<comment type="caution">
    <text evidence="4">The sequence shown here is derived from an EMBL/GenBank/DDBJ whole genome shotgun (WGS) entry which is preliminary data.</text>
</comment>
<name>A0ABU4DLX1_9DEIO</name>
<feature type="domain" description="Organic solvent tolerance-like N-terminal" evidence="3">
    <location>
        <begin position="199"/>
        <end position="280"/>
    </location>
</feature>